<dbReference type="Proteomes" id="UP000033699">
    <property type="component" value="Unassembled WGS sequence"/>
</dbReference>
<accession>A0A0F2TA82</accession>
<sequence length="256" mass="29115">MTTTPSELSKNGYDRWDLAEHFGLTEADENYRTLRAAYDDLPADPYAPGSGRHRRYARGVFLPWSKEFFWMPATESQAREGMNGYYQGDNNPEYVGVVRELPAISQEICDNPLLLDLIRFDFEQTRWSQDDAVWPLYVGVHLIKLHVEDGEGEAVSSPNELHQDGEPYVFCHLIYRDNAEGGHNVVATPAHRGKQPQDVPAHDLLAEFELEKPLESYAIADELVSHYVAPIRNAGAPRPGERAIMLADWVPMRHRI</sequence>
<evidence type="ECO:0000313" key="2">
    <source>
        <dbReference type="Proteomes" id="UP000033699"/>
    </source>
</evidence>
<dbReference type="InterPro" id="IPR018724">
    <property type="entry name" value="2OG-Fe_dioxygenase"/>
</dbReference>
<dbReference type="AlphaFoldDB" id="A0A0F2TA82"/>
<keyword evidence="2" id="KW-1185">Reference proteome</keyword>
<comment type="caution">
    <text evidence="1">The sequence shown here is derived from an EMBL/GenBank/DDBJ whole genome shotgun (WGS) entry which is preliminary data.</text>
</comment>
<dbReference type="OrthoDB" id="6681382at2"/>
<dbReference type="Pfam" id="PF10014">
    <property type="entry name" value="2OG-Fe_Oxy_2"/>
    <property type="match status" value="1"/>
</dbReference>
<evidence type="ECO:0000313" key="1">
    <source>
        <dbReference type="EMBL" id="KJS60108.1"/>
    </source>
</evidence>
<dbReference type="RefSeq" id="WP_045699982.1">
    <property type="nucleotide sequence ID" value="NZ_JZKH01000051.1"/>
</dbReference>
<proteinExistence type="predicted"/>
<gene>
    <name evidence="1" type="ORF">VM95_23160</name>
</gene>
<dbReference type="GO" id="GO:0051213">
    <property type="term" value="F:dioxygenase activity"/>
    <property type="evidence" value="ECO:0007669"/>
    <property type="project" value="InterPro"/>
</dbReference>
<reference evidence="1 2" key="1">
    <citation type="submission" date="2015-02" db="EMBL/GenBank/DDBJ databases">
        <authorList>
            <person name="Ju K.-S."/>
            <person name="Doroghazi J.R."/>
            <person name="Metcalf W."/>
        </authorList>
    </citation>
    <scope>NUCLEOTIDE SEQUENCE [LARGE SCALE GENOMIC DNA]</scope>
    <source>
        <strain evidence="1 2">ATCC 31215</strain>
    </source>
</reference>
<organism evidence="1 2">
    <name type="scientific">Streptomyces rubellomurinus (strain ATCC 31215)</name>
    <dbReference type="NCBI Taxonomy" id="359131"/>
    <lineage>
        <taxon>Bacteria</taxon>
        <taxon>Bacillati</taxon>
        <taxon>Actinomycetota</taxon>
        <taxon>Actinomycetes</taxon>
        <taxon>Kitasatosporales</taxon>
        <taxon>Streptomycetaceae</taxon>
        <taxon>Streptomyces</taxon>
    </lineage>
</organism>
<name>A0A0F2TA82_STRR3</name>
<protein>
    <recommendedName>
        <fullName evidence="3">2OG-Fe dioxygenase family protein</fullName>
    </recommendedName>
</protein>
<evidence type="ECO:0008006" key="3">
    <source>
        <dbReference type="Google" id="ProtNLM"/>
    </source>
</evidence>
<dbReference type="EMBL" id="JZKH01000051">
    <property type="protein sequence ID" value="KJS60108.1"/>
    <property type="molecule type" value="Genomic_DNA"/>
</dbReference>
<dbReference type="PATRIC" id="fig|359131.3.peg.5639"/>
<dbReference type="Gene3D" id="2.60.120.620">
    <property type="entry name" value="q2cbj1_9rhob like domain"/>
    <property type="match status" value="1"/>
</dbReference>